<keyword evidence="1" id="KW-0812">Transmembrane</keyword>
<evidence type="ECO:0000313" key="2">
    <source>
        <dbReference type="EMBL" id="JAP09918.1"/>
    </source>
</evidence>
<protein>
    <submittedName>
        <fullName evidence="2">Putative ovule protein</fullName>
    </submittedName>
</protein>
<dbReference type="EMBL" id="GEDG01034072">
    <property type="protein sequence ID" value="JAP09918.1"/>
    <property type="molecule type" value="Transcribed_RNA"/>
</dbReference>
<keyword evidence="1" id="KW-0472">Membrane</keyword>
<accession>A0A0V0GPI2</accession>
<proteinExistence type="predicted"/>
<keyword evidence="1" id="KW-1133">Transmembrane helix</keyword>
<evidence type="ECO:0000256" key="1">
    <source>
        <dbReference type="SAM" id="Phobius"/>
    </source>
</evidence>
<organism evidence="2">
    <name type="scientific">Solanum chacoense</name>
    <name type="common">Chaco potato</name>
    <dbReference type="NCBI Taxonomy" id="4108"/>
    <lineage>
        <taxon>Eukaryota</taxon>
        <taxon>Viridiplantae</taxon>
        <taxon>Streptophyta</taxon>
        <taxon>Embryophyta</taxon>
        <taxon>Tracheophyta</taxon>
        <taxon>Spermatophyta</taxon>
        <taxon>Magnoliopsida</taxon>
        <taxon>eudicotyledons</taxon>
        <taxon>Gunneridae</taxon>
        <taxon>Pentapetalae</taxon>
        <taxon>asterids</taxon>
        <taxon>lamiids</taxon>
        <taxon>Solanales</taxon>
        <taxon>Solanaceae</taxon>
        <taxon>Solanoideae</taxon>
        <taxon>Solaneae</taxon>
        <taxon>Solanum</taxon>
    </lineage>
</organism>
<sequence length="61" mass="7341">MIFIIKTKFNVKLKKIKYLVYINLYCYSLSYYLLPGFSSLSIFSPQVFHIISHYLGFIIYF</sequence>
<name>A0A0V0GPI2_SOLCH</name>
<reference evidence="2" key="1">
    <citation type="submission" date="2015-12" db="EMBL/GenBank/DDBJ databases">
        <title>Gene expression during late stages of embryo sac development: a critical building block for successful pollen-pistil interactions.</title>
        <authorList>
            <person name="Liu Y."/>
            <person name="Joly V."/>
            <person name="Sabar M."/>
            <person name="Matton D.P."/>
        </authorList>
    </citation>
    <scope>NUCLEOTIDE SEQUENCE</scope>
</reference>
<feature type="transmembrane region" description="Helical" evidence="1">
    <location>
        <begin position="16"/>
        <end position="34"/>
    </location>
</feature>
<dbReference type="AlphaFoldDB" id="A0A0V0GPI2"/>